<evidence type="ECO:0008006" key="3">
    <source>
        <dbReference type="Google" id="ProtNLM"/>
    </source>
</evidence>
<keyword evidence="2" id="KW-1185">Reference proteome</keyword>
<evidence type="ECO:0000313" key="2">
    <source>
        <dbReference type="Proteomes" id="UP001211711"/>
    </source>
</evidence>
<accession>A0ABT4ZRD3</accession>
<sequence>SQESGVRSQESGVRSQESGVRRRFENFFAISRNSKKCTLFQVYPSKPLHFFPLYQRVTFDISGF</sequence>
<dbReference type="RefSeq" id="WP_272110165.1">
    <property type="nucleotide sequence ID" value="NZ_JAQMTI010000135.1"/>
</dbReference>
<evidence type="ECO:0000313" key="1">
    <source>
        <dbReference type="EMBL" id="MDB9441961.1"/>
    </source>
</evidence>
<dbReference type="EMBL" id="JAQMTI010000135">
    <property type="protein sequence ID" value="MDB9441961.1"/>
    <property type="molecule type" value="Genomic_DNA"/>
</dbReference>
<feature type="non-terminal residue" evidence="1">
    <location>
        <position position="1"/>
    </location>
</feature>
<comment type="caution">
    <text evidence="1">The sequence shown here is derived from an EMBL/GenBank/DDBJ whole genome shotgun (WGS) entry which is preliminary data.</text>
</comment>
<gene>
    <name evidence="1" type="ORF">PN497_11400</name>
</gene>
<reference evidence="1 2" key="1">
    <citation type="submission" date="2023-01" db="EMBL/GenBank/DDBJ databases">
        <title>Genomes from the Australian National Cyanobacteria Reference Collection.</title>
        <authorList>
            <person name="Willis A."/>
            <person name="Lee E.M.F."/>
        </authorList>
    </citation>
    <scope>NUCLEOTIDE SEQUENCE [LARGE SCALE GENOMIC DNA]</scope>
    <source>
        <strain evidence="1 2">CS-549</strain>
    </source>
</reference>
<dbReference type="Proteomes" id="UP001211711">
    <property type="component" value="Unassembled WGS sequence"/>
</dbReference>
<protein>
    <recommendedName>
        <fullName evidence="3">Transposase</fullName>
    </recommendedName>
</protein>
<name>A0ABT4ZRD3_9CYAN</name>
<organism evidence="1 2">
    <name type="scientific">Sphaerospermopsis kisseleviana CS-549</name>
    <dbReference type="NCBI Taxonomy" id="3021783"/>
    <lineage>
        <taxon>Bacteria</taxon>
        <taxon>Bacillati</taxon>
        <taxon>Cyanobacteriota</taxon>
        <taxon>Cyanophyceae</taxon>
        <taxon>Nostocales</taxon>
        <taxon>Aphanizomenonaceae</taxon>
        <taxon>Sphaerospermopsis</taxon>
        <taxon>Sphaerospermopsis kisseleviana</taxon>
    </lineage>
</organism>
<proteinExistence type="predicted"/>